<gene>
    <name evidence="2" type="ORF">CSC94_09840</name>
</gene>
<feature type="transmembrane region" description="Helical" evidence="1">
    <location>
        <begin position="184"/>
        <end position="203"/>
    </location>
</feature>
<dbReference type="Proteomes" id="UP000221168">
    <property type="component" value="Unassembled WGS sequence"/>
</dbReference>
<keyword evidence="3" id="KW-1185">Reference proteome</keyword>
<keyword evidence="1" id="KW-0812">Transmembrane</keyword>
<dbReference type="AlphaFoldDB" id="A0A2G1QP99"/>
<comment type="caution">
    <text evidence="2">The sequence shown here is derived from an EMBL/GenBank/DDBJ whole genome shotgun (WGS) entry which is preliminary data.</text>
</comment>
<dbReference type="EMBL" id="PDVP01000004">
    <property type="protein sequence ID" value="PHP67332.1"/>
    <property type="molecule type" value="Genomic_DNA"/>
</dbReference>
<organism evidence="2 3">
    <name type="scientific">Zhengella mangrovi</name>
    <dbReference type="NCBI Taxonomy" id="1982044"/>
    <lineage>
        <taxon>Bacteria</taxon>
        <taxon>Pseudomonadati</taxon>
        <taxon>Pseudomonadota</taxon>
        <taxon>Alphaproteobacteria</taxon>
        <taxon>Hyphomicrobiales</taxon>
        <taxon>Notoacmeibacteraceae</taxon>
        <taxon>Zhengella</taxon>
    </lineage>
</organism>
<dbReference type="OrthoDB" id="100177at2"/>
<name>A0A2G1QP99_9HYPH</name>
<evidence type="ECO:0000313" key="3">
    <source>
        <dbReference type="Proteomes" id="UP000221168"/>
    </source>
</evidence>
<proteinExistence type="predicted"/>
<evidence type="ECO:0000313" key="2">
    <source>
        <dbReference type="EMBL" id="PHP67332.1"/>
    </source>
</evidence>
<accession>A0A2G1QP99</accession>
<dbReference type="SUPFAM" id="SSF48452">
    <property type="entry name" value="TPR-like"/>
    <property type="match status" value="1"/>
</dbReference>
<keyword evidence="1" id="KW-1133">Transmembrane helix</keyword>
<dbReference type="InterPro" id="IPR011990">
    <property type="entry name" value="TPR-like_helical_dom_sf"/>
</dbReference>
<reference evidence="2 3" key="1">
    <citation type="submission" date="2017-10" db="EMBL/GenBank/DDBJ databases">
        <title>Sedimentibacterium mangrovi gen. nov., sp. nov., a novel member of family Phyllobacteriacea isolated from mangrove sediment.</title>
        <authorList>
            <person name="Liao H."/>
            <person name="Tian Y."/>
        </authorList>
    </citation>
    <scope>NUCLEOTIDE SEQUENCE [LARGE SCALE GENOMIC DNA]</scope>
    <source>
        <strain evidence="2 3">X9-2-2</strain>
    </source>
</reference>
<evidence type="ECO:0000256" key="1">
    <source>
        <dbReference type="SAM" id="Phobius"/>
    </source>
</evidence>
<sequence length="609" mass="66095">MSEDSRRDEIAHALETVLKSETFSRSERARDLLRYLVEREQAGEADRLKGFAIGVDVFNKDSGFDPATDAVVRVQAGRLRQLLDQFYQDEAAPGLLRIDVPRGTYVPVYGEGVPKEDGQPASGLSFEGGEEDEQALATDGIHGALAQAVRPRPAAGFDVADALQRIETQQTTAIAKPLSRHFSFLWVAMGVVIGLLVLVTWTLRSFPERSIATESVASAEPVRRGHRGVTTNEFLPTVSVEASSDDKDVQRVASQFEAAIPAFSAVNFRSDIGLGKGAENQDAGSTSYLFRVSAGLRPEQVTVTLENLGRHQVIWTSHFPVSGDYSIIDAELADMLTATLADEGVIYADIAAHGLDENLTHCILLNSAYYKQQTDENHAAAYECFDRLRQAGGKSPLIYSELAILTMEAVTDKRPIPENASAEAAEAFARRAVDLGPQNAYAHRAMGFVLSKSGDPDGAVAWAKKAHDLNLNDLSLAASYGYVLTLTAGRYSDAIKVLEPAVRAATAHPSWWDYALFMDYLMTGEDRKAYLLADRLKASSYAHYKALRLIAAHGTGNKTLTESLLSDLRGSSSSFAGGPMAYYARAGYPEDLVKKLISELAKAGFTEAS</sequence>
<keyword evidence="1" id="KW-0472">Membrane</keyword>
<protein>
    <submittedName>
        <fullName evidence="2">Uncharacterized protein</fullName>
    </submittedName>
</protein>
<dbReference type="Gene3D" id="1.25.40.10">
    <property type="entry name" value="Tetratricopeptide repeat domain"/>
    <property type="match status" value="1"/>
</dbReference>
<dbReference type="RefSeq" id="WP_099306159.1">
    <property type="nucleotide sequence ID" value="NZ_PDVP01000004.1"/>
</dbReference>